<dbReference type="Pfam" id="PF20250">
    <property type="entry name" value="FapA_N"/>
    <property type="match status" value="1"/>
</dbReference>
<dbReference type="InterPro" id="IPR046865">
    <property type="entry name" value="FapA_b_solenoid"/>
</dbReference>
<dbReference type="InterPro" id="IPR005646">
    <property type="entry name" value="FapA"/>
</dbReference>
<dbReference type="PANTHER" id="PTHR38032">
    <property type="entry name" value="POLYMERASE-RELATED"/>
    <property type="match status" value="1"/>
</dbReference>
<evidence type="ECO:0000259" key="2">
    <source>
        <dbReference type="Pfam" id="PF20250"/>
    </source>
</evidence>
<sequence length="565" mass="60606">MWGQILSMTHDGNSVIARLEDSDSLERKLSKTGISEALEALGASSFYLDNETLESFINFANEGKGEAFQGLCIAEKKNASVTVEVEDDGMIANMVVIGAYCGRGLRGSEIVQALADARVTKGINKIALKKVLVMSRNLSAGEEFIQPVAQGKPAVDGADEKFMPLVEDVTKRVLAPQRKSDSSKLDMRNLGETITVGEGDEVMRRVPATKGIPGYTVLGKEIASKPGSNSVLKSGKGTEISMKDPNLLLASTSGLPIIKEKSVDIDNALCMQSVSVGTGHVKFKGSLVVTGNIDPGMIVRATGSITVAGFIESADVQAQGDILVGKGIIGHTTASDDETKTCIVKSGSTIKANYAQNAELQAQADIHLALYSIGNNIRCGHELVVLDSKESQGTLSGGIARVGNAVVCYNLGVEGDTPTLVEAFASYASYREKLNQKKNAYSKAQEETMNAVRRELDFNKKPKHDRNETEAAEIAGLKQKTEEKMSKAKEAVERFTEEFDALLDLNTVTAKNKVFGHVTVCFGDEKIMTKRAHGASVFSFNKYNIKCTSLFNEDDLAPQVVSESG</sequence>
<dbReference type="AlphaFoldDB" id="A0A1M7YPK0"/>
<dbReference type="RefSeq" id="WP_073579461.1">
    <property type="nucleotide sequence ID" value="NZ_AP024898.1"/>
</dbReference>
<evidence type="ECO:0000313" key="3">
    <source>
        <dbReference type="EMBL" id="SHO54548.1"/>
    </source>
</evidence>
<dbReference type="STRING" id="1117707.VQ7734_00262"/>
<dbReference type="InterPro" id="IPR036145">
    <property type="entry name" value="MinC_C_sf"/>
</dbReference>
<keyword evidence="4" id="KW-1185">Reference proteome</keyword>
<evidence type="ECO:0000313" key="4">
    <source>
        <dbReference type="Proteomes" id="UP000184600"/>
    </source>
</evidence>
<dbReference type="Proteomes" id="UP000184600">
    <property type="component" value="Unassembled WGS sequence"/>
</dbReference>
<feature type="domain" description="Flagellar Assembly Protein A N-terminal region" evidence="2">
    <location>
        <begin position="81"/>
        <end position="260"/>
    </location>
</feature>
<proteinExistence type="predicted"/>
<keyword evidence="1" id="KW-0175">Coiled coil</keyword>
<organism evidence="3 4">
    <name type="scientific">Vibrio quintilis</name>
    <dbReference type="NCBI Taxonomy" id="1117707"/>
    <lineage>
        <taxon>Bacteria</taxon>
        <taxon>Pseudomonadati</taxon>
        <taxon>Pseudomonadota</taxon>
        <taxon>Gammaproteobacteria</taxon>
        <taxon>Vibrionales</taxon>
        <taxon>Vibrionaceae</taxon>
        <taxon>Vibrio</taxon>
    </lineage>
</organism>
<dbReference type="GO" id="GO:0000902">
    <property type="term" value="P:cell morphogenesis"/>
    <property type="evidence" value="ECO:0007669"/>
    <property type="project" value="InterPro"/>
</dbReference>
<dbReference type="SUPFAM" id="SSF63848">
    <property type="entry name" value="Cell-division inhibitor MinC, C-terminal domain"/>
    <property type="match status" value="1"/>
</dbReference>
<reference evidence="4" key="1">
    <citation type="submission" date="2016-12" db="EMBL/GenBank/DDBJ databases">
        <authorList>
            <person name="Rodrigo-Torres L."/>
            <person name="Arahal R.D."/>
            <person name="Lucena T."/>
        </authorList>
    </citation>
    <scope>NUCLEOTIDE SEQUENCE [LARGE SCALE GENOMIC DNA]</scope>
</reference>
<dbReference type="PANTHER" id="PTHR38032:SF1">
    <property type="entry name" value="RNA-BINDING PROTEIN KHPB N-TERMINAL DOMAIN-CONTAINING PROTEIN"/>
    <property type="match status" value="1"/>
</dbReference>
<dbReference type="EMBL" id="FRFG01000005">
    <property type="protein sequence ID" value="SHO54548.1"/>
    <property type="molecule type" value="Genomic_DNA"/>
</dbReference>
<feature type="coiled-coil region" evidence="1">
    <location>
        <begin position="478"/>
        <end position="505"/>
    </location>
</feature>
<evidence type="ECO:0000256" key="1">
    <source>
        <dbReference type="SAM" id="Coils"/>
    </source>
</evidence>
<protein>
    <recommendedName>
        <fullName evidence="2">Flagellar Assembly Protein A N-terminal region domain-containing protein</fullName>
    </recommendedName>
</protein>
<dbReference type="OrthoDB" id="5807941at2"/>
<name>A0A1M7YPK0_9VIBR</name>
<gene>
    <name evidence="3" type="ORF">VQ7734_00262</name>
</gene>
<dbReference type="Pfam" id="PF03961">
    <property type="entry name" value="FapA"/>
    <property type="match status" value="1"/>
</dbReference>
<dbReference type="InterPro" id="IPR046866">
    <property type="entry name" value="FapA_N"/>
</dbReference>
<accession>A0A1M7YPK0</accession>